<evidence type="ECO:0000313" key="2">
    <source>
        <dbReference type="EMBL" id="KAJ5068701.1"/>
    </source>
</evidence>
<organism evidence="2 3">
    <name type="scientific">Anaeramoeba ignava</name>
    <name type="common">Anaerobic marine amoeba</name>
    <dbReference type="NCBI Taxonomy" id="1746090"/>
    <lineage>
        <taxon>Eukaryota</taxon>
        <taxon>Metamonada</taxon>
        <taxon>Anaeramoebidae</taxon>
        <taxon>Anaeramoeba</taxon>
    </lineage>
</organism>
<dbReference type="PROSITE" id="PS50817">
    <property type="entry name" value="INTEIN_N_TER"/>
    <property type="match status" value="1"/>
</dbReference>
<evidence type="ECO:0000313" key="3">
    <source>
        <dbReference type="Proteomes" id="UP001149090"/>
    </source>
</evidence>
<dbReference type="OrthoDB" id="2320933at2759"/>
<dbReference type="InterPro" id="IPR036844">
    <property type="entry name" value="Hint_dom_sf"/>
</dbReference>
<dbReference type="GO" id="GO:0003887">
    <property type="term" value="F:DNA-directed DNA polymerase activity"/>
    <property type="evidence" value="ECO:0007669"/>
    <property type="project" value="InterPro"/>
</dbReference>
<dbReference type="SMART" id="SM00482">
    <property type="entry name" value="POLAc"/>
    <property type="match status" value="1"/>
</dbReference>
<dbReference type="InterPro" id="IPR002298">
    <property type="entry name" value="DNA_polymerase_A"/>
</dbReference>
<dbReference type="GO" id="GO:0016539">
    <property type="term" value="P:intein-mediated protein splicing"/>
    <property type="evidence" value="ECO:0007669"/>
    <property type="project" value="InterPro"/>
</dbReference>
<dbReference type="InterPro" id="IPR001098">
    <property type="entry name" value="DNA-dir_DNA_pol_A_palm_dom"/>
</dbReference>
<dbReference type="FunFam" id="1.10.150.20:FF:000002">
    <property type="entry name" value="DNA polymerase I"/>
    <property type="match status" value="1"/>
</dbReference>
<feature type="domain" description="DNA-directed DNA polymerase family A palm" evidence="1">
    <location>
        <begin position="545"/>
        <end position="739"/>
    </location>
</feature>
<evidence type="ECO:0000259" key="1">
    <source>
        <dbReference type="SMART" id="SM00482"/>
    </source>
</evidence>
<dbReference type="GO" id="GO:0006302">
    <property type="term" value="P:double-strand break repair"/>
    <property type="evidence" value="ECO:0007669"/>
    <property type="project" value="TreeGrafter"/>
</dbReference>
<dbReference type="Pfam" id="PF00476">
    <property type="entry name" value="DNA_pol_A"/>
    <property type="match status" value="3"/>
</dbReference>
<dbReference type="NCBIfam" id="TIGR01445">
    <property type="entry name" value="intein_Nterm"/>
    <property type="match status" value="1"/>
</dbReference>
<reference evidence="2" key="1">
    <citation type="submission" date="2022-10" db="EMBL/GenBank/DDBJ databases">
        <title>Novel sulphate-reducing endosymbionts in the free-living metamonad Anaeramoeba.</title>
        <authorList>
            <person name="Jerlstrom-Hultqvist J."/>
            <person name="Cepicka I."/>
            <person name="Gallot-Lavallee L."/>
            <person name="Salas-Leiva D."/>
            <person name="Curtis B.A."/>
            <person name="Zahonova K."/>
            <person name="Pipaliya S."/>
            <person name="Dacks J."/>
            <person name="Roger A.J."/>
        </authorList>
    </citation>
    <scope>NUCLEOTIDE SEQUENCE</scope>
    <source>
        <strain evidence="2">BMAN</strain>
    </source>
</reference>
<dbReference type="SUPFAM" id="SSF51294">
    <property type="entry name" value="Hedgehog/intein (Hint) domain"/>
    <property type="match status" value="1"/>
</dbReference>
<dbReference type="InterPro" id="IPR006141">
    <property type="entry name" value="Intein_N"/>
</dbReference>
<dbReference type="PROSITE" id="PS50818">
    <property type="entry name" value="INTEIN_C_TER"/>
    <property type="match status" value="1"/>
</dbReference>
<sequence>MKNLPFSNFKNKTQQIDQTKSIYFQQELKPLVAKVETELILEQKTTQQSFQTIPLEDSAWEFLLEQVSKAKTICWAVIISQEETTFRKRKIKKPRGRKRKEESVEIKDKPGLINPKIVLLIDSELKCLLSFDKFRKLVENVPNSTLVALFDIEAISRALFLQKIPKTDQVPFDLKIACWLCDPSLEQYDFDNLAKIFSFPDIETSTKNEERNEEKNDPKLTQEDLLYRLNAAGKHETEKLKISEKLRSLFLSQIGFDWEDLPKIKEQEQFDQLRDQSFDSIREEVFGDLLRTEKAKNKICEKLLALGLLDTFNQFEMPFAFLLREIESKGMLFDFGNCVEHTKKLDNELEEVAKQIYKEAGHKFIILSPVQLGKVLYDELGVLEEQNPKESNKSTRNKTKTLRTTSEEILSCYADAHPIIPLVLKYRGIQKQSATLKSLLKSAQEQTRLRIEKQALQTQNQSLSPSKVKIDLVTPIATPNSSSNAFQKLIQERWKKENPEKQEPNPSEKLQRLSTIRIVTNLSQVGTSTGRLTSVSPNLQNITPALRKFFVSKPGYTLMSVDYAALELRILAHLSNEPKMISILRQDDVDILILISSEILKKSAESVTKDERAMIKRVLYGYMYGMGPTKLSHTLKVSLDESKELIKNLNDSFPHLSNFRESIKQSARSLGYTRTIIGRSRPLPNINSTNHNKRSQDERISLNTTIQGCLYPKAKIWTSQGIFSIKKLFQKFKNYQNIKVWDGYKFQFFQALQKPKQITIKVEFNDGTSIWCTKDHPFLSFDFETKEYFWIKAKNITKKSVLLFSKQGLQNGYLQNEDNNFNFNFNMNSKILFWYLFGFLYNCEMDADENDLFFKFKSKKSFQHCLSIFNKLFPKSNLKNVQNDNNLLQIHLKRKFWEKFFFNSNCILFPERIWKISWKERISFFVGFAVSYFETINNSINYCEAKMTFKFAKKKNFELNQLLKSIGIYSFFEKNQIGKFRELKVILEKNKIKFKELKEMVYSSLFEKNYEIFIENIYGNFVTFKELSEKQAKKYEKSSEISNLFSHFYIVKGIISSKEKIQETYDLIVESKFHGYCANGIIVHNTSADIMKLAMQLVNTEVVKKGYEEEVSMLLQIHDELVFEIKNERLEEIREVIVNVMEHVVPFQVPLPVRTKIGKDWGSLD</sequence>
<dbReference type="Gene3D" id="1.10.150.20">
    <property type="entry name" value="5' to 3' exonuclease, C-terminal subdomain"/>
    <property type="match status" value="2"/>
</dbReference>
<dbReference type="InterPro" id="IPR030934">
    <property type="entry name" value="Intein_C"/>
</dbReference>
<dbReference type="Proteomes" id="UP001149090">
    <property type="component" value="Unassembled WGS sequence"/>
</dbReference>
<dbReference type="GO" id="GO:0003677">
    <property type="term" value="F:DNA binding"/>
    <property type="evidence" value="ECO:0007669"/>
    <property type="project" value="InterPro"/>
</dbReference>
<dbReference type="InterPro" id="IPR036397">
    <property type="entry name" value="RNaseH_sf"/>
</dbReference>
<dbReference type="AlphaFoldDB" id="A0A9Q0L9R5"/>
<accession>A0A9Q0L9R5</accession>
<dbReference type="Gene3D" id="1.20.1060.10">
    <property type="entry name" value="Taq DNA Polymerase, Chain T, domain 4"/>
    <property type="match status" value="1"/>
</dbReference>
<dbReference type="SUPFAM" id="SSF56672">
    <property type="entry name" value="DNA/RNA polymerases"/>
    <property type="match status" value="2"/>
</dbReference>
<dbReference type="PANTHER" id="PTHR10133:SF62">
    <property type="entry name" value="DNA POLYMERASE THETA"/>
    <property type="match status" value="1"/>
</dbReference>
<dbReference type="PANTHER" id="PTHR10133">
    <property type="entry name" value="DNA POLYMERASE I"/>
    <property type="match status" value="1"/>
</dbReference>
<dbReference type="PRINTS" id="PR00868">
    <property type="entry name" value="DNAPOLI"/>
</dbReference>
<dbReference type="GO" id="GO:0006261">
    <property type="term" value="P:DNA-templated DNA replication"/>
    <property type="evidence" value="ECO:0007669"/>
    <property type="project" value="InterPro"/>
</dbReference>
<name>A0A9Q0L9R5_ANAIG</name>
<dbReference type="EMBL" id="JAPDFW010000114">
    <property type="protein sequence ID" value="KAJ5068701.1"/>
    <property type="molecule type" value="Genomic_DNA"/>
</dbReference>
<comment type="caution">
    <text evidence="2">The sequence shown here is derived from an EMBL/GenBank/DDBJ whole genome shotgun (WGS) entry which is preliminary data.</text>
</comment>
<dbReference type="Gene3D" id="3.30.70.370">
    <property type="match status" value="2"/>
</dbReference>
<protein>
    <submittedName>
        <fullName evidence="2">Intein-containing DNA polymerase theta</fullName>
    </submittedName>
</protein>
<proteinExistence type="predicted"/>
<gene>
    <name evidence="2" type="ORF">M0811_02644</name>
</gene>
<dbReference type="Gene3D" id="3.30.420.10">
    <property type="entry name" value="Ribonuclease H-like superfamily/Ribonuclease H"/>
    <property type="match status" value="1"/>
</dbReference>
<keyword evidence="3" id="KW-1185">Reference proteome</keyword>
<dbReference type="InterPro" id="IPR043502">
    <property type="entry name" value="DNA/RNA_pol_sf"/>
</dbReference>